<dbReference type="Proteomes" id="UP001431209">
    <property type="component" value="Unassembled WGS sequence"/>
</dbReference>
<feature type="region of interest" description="Disordered" evidence="1">
    <location>
        <begin position="1"/>
        <end position="31"/>
    </location>
</feature>
<dbReference type="EMBL" id="JAOPGA020001311">
    <property type="protein sequence ID" value="KAL0487167.1"/>
    <property type="molecule type" value="Genomic_DNA"/>
</dbReference>
<evidence type="ECO:0000313" key="3">
    <source>
        <dbReference type="Proteomes" id="UP001431209"/>
    </source>
</evidence>
<comment type="caution">
    <text evidence="2">The sequence shown here is derived from an EMBL/GenBank/DDBJ whole genome shotgun (WGS) entry which is preliminary data.</text>
</comment>
<name>A0AAW2ZCZ3_9EUKA</name>
<proteinExistence type="predicted"/>
<gene>
    <name evidence="2" type="ORF">AKO1_001039</name>
</gene>
<keyword evidence="3" id="KW-1185">Reference proteome</keyword>
<protein>
    <submittedName>
        <fullName evidence="2">Uncharacterized protein</fullName>
    </submittedName>
</protein>
<evidence type="ECO:0000256" key="1">
    <source>
        <dbReference type="SAM" id="MobiDB-lite"/>
    </source>
</evidence>
<reference evidence="2 3" key="1">
    <citation type="submission" date="2024-03" db="EMBL/GenBank/DDBJ databases">
        <title>The Acrasis kona genome and developmental transcriptomes reveal deep origins of eukaryotic multicellular pathways.</title>
        <authorList>
            <person name="Sheikh S."/>
            <person name="Fu C.-J."/>
            <person name="Brown M.W."/>
            <person name="Baldauf S.L."/>
        </authorList>
    </citation>
    <scope>NUCLEOTIDE SEQUENCE [LARGE SCALE GENOMIC DNA]</scope>
    <source>
        <strain evidence="2 3">ATCC MYA-3509</strain>
    </source>
</reference>
<evidence type="ECO:0000313" key="2">
    <source>
        <dbReference type="EMBL" id="KAL0487167.1"/>
    </source>
</evidence>
<organism evidence="2 3">
    <name type="scientific">Acrasis kona</name>
    <dbReference type="NCBI Taxonomy" id="1008807"/>
    <lineage>
        <taxon>Eukaryota</taxon>
        <taxon>Discoba</taxon>
        <taxon>Heterolobosea</taxon>
        <taxon>Tetramitia</taxon>
        <taxon>Eutetramitia</taxon>
        <taxon>Acrasidae</taxon>
        <taxon>Acrasis</taxon>
    </lineage>
</organism>
<dbReference type="AlphaFoldDB" id="A0AAW2ZCZ3"/>
<sequence>MSRQTNDQDEEDSFYVSPVKNEPVLPSNKGEYESFERRMLDALEKERKSDGLAQYSFLTADPYLKKLIKTYRGTVLTKSNYDKLGEEDKEAVIKINKLKTGTHFDAIEYLVKEGSHKDIQFFKNDVYNCSKPFSKWTTDDLSFRCVRIKDVEYAHFDESYRGKGDSFFATDKPNLDNTYKLIVDGYNELLENGHFHHGPKSRQENQHKLYCDVLKRAIMSLYQISNNKNPRSFYEVEMSHPKDPTFGHGFLDICLGMSQRDEDVPEPVLFLIECKSRVDSKHTAQVVAELMATKGRNDEKFSDYVPCHALLSDGICCQLFMIQNVTKDTIFVGQSNKFTIGTFSKNGPSQKFIPNESSLKKVVKALRVLTDVKNFPDQPSKIYMKKFLDDVELQKTLAEEQKKKLSALVESALSDIMTGYMNAIQSAAGDVLKSYHTPESECTLEISNIRHSVVGADAITDLIKSTYRVKTEHVVTNYSFSEGDGFVTELKISGSMTTQGAMYSWDHHLSVDIMKKKILEQQIKYALK</sequence>
<accession>A0AAW2ZCZ3</accession>